<dbReference type="Gene3D" id="1.25.40.10">
    <property type="entry name" value="Tetratricopeptide repeat domain"/>
    <property type="match status" value="1"/>
</dbReference>
<dbReference type="InterPro" id="IPR006865">
    <property type="entry name" value="DUF629"/>
</dbReference>
<protein>
    <recommendedName>
        <fullName evidence="2">DUF629 domain-containing protein</fullName>
    </recommendedName>
</protein>
<dbReference type="AlphaFoldDB" id="A0A9R1PJF1"/>
<evidence type="ECO:0000313" key="3">
    <source>
        <dbReference type="EMBL" id="VAH43745.1"/>
    </source>
</evidence>
<evidence type="ECO:0000259" key="2">
    <source>
        <dbReference type="Pfam" id="PF04780"/>
    </source>
</evidence>
<feature type="region of interest" description="Disordered" evidence="1">
    <location>
        <begin position="123"/>
        <end position="142"/>
    </location>
</feature>
<dbReference type="PANTHER" id="PTHR34465:SF5">
    <property type="entry name" value="OS11G0598900 PROTEIN"/>
    <property type="match status" value="1"/>
</dbReference>
<dbReference type="Proteomes" id="UP000324705">
    <property type="component" value="Chromosome 2B"/>
</dbReference>
<organism evidence="3 4">
    <name type="scientific">Triticum turgidum subsp. durum</name>
    <name type="common">Durum wheat</name>
    <name type="synonym">Triticum durum</name>
    <dbReference type="NCBI Taxonomy" id="4567"/>
    <lineage>
        <taxon>Eukaryota</taxon>
        <taxon>Viridiplantae</taxon>
        <taxon>Streptophyta</taxon>
        <taxon>Embryophyta</taxon>
        <taxon>Tracheophyta</taxon>
        <taxon>Spermatophyta</taxon>
        <taxon>Magnoliopsida</taxon>
        <taxon>Liliopsida</taxon>
        <taxon>Poales</taxon>
        <taxon>Poaceae</taxon>
        <taxon>BOP clade</taxon>
        <taxon>Pooideae</taxon>
        <taxon>Triticodae</taxon>
        <taxon>Triticeae</taxon>
        <taxon>Triticinae</taxon>
        <taxon>Triticum</taxon>
    </lineage>
</organism>
<evidence type="ECO:0000313" key="4">
    <source>
        <dbReference type="Proteomes" id="UP000324705"/>
    </source>
</evidence>
<accession>A0A9R1PJF1</accession>
<keyword evidence="4" id="KW-1185">Reference proteome</keyword>
<feature type="compositionally biased region" description="Polar residues" evidence="1">
    <location>
        <begin position="128"/>
        <end position="137"/>
    </location>
</feature>
<gene>
    <name evidence="3" type="ORF">TRITD_2Bv1G064640</name>
</gene>
<dbReference type="PANTHER" id="PTHR34465">
    <property type="entry name" value="CARBOXYL-TERMINAL HYDROLASE-LIKE PROTEIN, PUTATIVE (DUF627 AND DUF629)-RELATED"/>
    <property type="match status" value="1"/>
</dbReference>
<feature type="domain" description="DUF629" evidence="2">
    <location>
        <begin position="317"/>
        <end position="407"/>
    </location>
</feature>
<name>A0A9R1PJF1_TRITD</name>
<sequence>MEDGDITARAKRIVELKRDGRIAAALEKAEALAAEHPRSLTAACLLGDLHYSVAIGARAAAAGSEKEPADAESHLRQGRDALLTAKSLAPDNADIAVALADLLAESSMYLEAEAELRRAMDMDATAAPESSRSPVSSTRRERRQSYQRVINRLVAHEAGRLMDVAKSDDVAAKRKLQALQALKEARDLAMRFPGSARARLLGPFLELEYMLAVSREHKDPSWSNGVERLVCDAVGAAKEFPNSTAAALFQARLLFVCGNHIDAEGECHRALALQHPTDPVEDCIPTGSIRGEDPQSRLSSVTRLFRDLLDKILQSAESYWENCLTSEKRQSFLSVRIDALENKCKMVEHSYDFSVSSACRFFKEHKSWRSWVCPLCSGKHTSTRLLLKHMVKRHSRSVLRRLQDIVDPTVEPESDCLLEGLLLCKDSENHDTICFKERDEMFRLLFLEPNRGEVAKPVDKFHQDQQSQGTLLVENIKKNMVNLPTHKSATYESSNLQEIRELWLQFLECAVLDYGKSIVTLARSYLWDEFRKCMAGDREALRQKISADDIETTFSSHSAVDKETMKEEVLYQTGETPTLTADQDTRDSPSSNSHDINLVDIILRTLWCMEPLLDEVMKTKPICSKHGHGEPCVGVIVHKILHLWEKAEDHQQQLLPLANTVCRTLEDDNCFDERQDRSKRVSDITVAILNGLHLPDVCLQLGIMSDTMRPETEAFVCKYHYPPAMKPMRPMGCGCKTCSPGQLNADPSKVEHICKQCSSAALKDPYSAVVIHCSMKMEVQQSLAEIWDDTLQPLMTFEYNHGTIFYGLAAMVLRGRGILFDMNSHEKLCMVFCFEMHTQYLKTQLGFTDILKRP</sequence>
<dbReference type="Pfam" id="PF04780">
    <property type="entry name" value="DUF629"/>
    <property type="match status" value="1"/>
</dbReference>
<dbReference type="OMA" id="LLSHMCN"/>
<dbReference type="EMBL" id="LT934114">
    <property type="protein sequence ID" value="VAH43745.1"/>
    <property type="molecule type" value="Genomic_DNA"/>
</dbReference>
<reference evidence="3 4" key="1">
    <citation type="submission" date="2017-09" db="EMBL/GenBank/DDBJ databases">
        <authorList>
            <consortium name="International Durum Wheat Genome Sequencing Consortium (IDWGSC)"/>
            <person name="Milanesi L."/>
        </authorList>
    </citation>
    <scope>NUCLEOTIDE SEQUENCE [LARGE SCALE GENOMIC DNA]</scope>
    <source>
        <strain evidence="4">cv. Svevo</strain>
    </source>
</reference>
<dbReference type="InterPro" id="IPR011990">
    <property type="entry name" value="TPR-like_helical_dom_sf"/>
</dbReference>
<proteinExistence type="predicted"/>
<dbReference type="Gramene" id="TRITD2Bv1G064640.1">
    <property type="protein sequence ID" value="TRITD2Bv1G064640.1"/>
    <property type="gene ID" value="TRITD2Bv1G064640"/>
</dbReference>
<evidence type="ECO:0000256" key="1">
    <source>
        <dbReference type="SAM" id="MobiDB-lite"/>
    </source>
</evidence>